<organism evidence="6 7">
    <name type="scientific">Pseudooceanicola pacificus</name>
    <dbReference type="NCBI Taxonomy" id="2676438"/>
    <lineage>
        <taxon>Bacteria</taxon>
        <taxon>Pseudomonadati</taxon>
        <taxon>Pseudomonadota</taxon>
        <taxon>Alphaproteobacteria</taxon>
        <taxon>Rhodobacterales</taxon>
        <taxon>Paracoccaceae</taxon>
        <taxon>Pseudooceanicola</taxon>
    </lineage>
</organism>
<dbReference type="InterPro" id="IPR037171">
    <property type="entry name" value="NagB/RpiA_transferase-like"/>
</dbReference>
<dbReference type="GO" id="GO:0030246">
    <property type="term" value="F:carbohydrate binding"/>
    <property type="evidence" value="ECO:0007669"/>
    <property type="project" value="InterPro"/>
</dbReference>
<dbReference type="Pfam" id="PF04198">
    <property type="entry name" value="Sugar-bind"/>
    <property type="match status" value="1"/>
</dbReference>
<keyword evidence="2" id="KW-0805">Transcription regulation</keyword>
<evidence type="ECO:0000256" key="3">
    <source>
        <dbReference type="ARBA" id="ARBA00023125"/>
    </source>
</evidence>
<evidence type="ECO:0000259" key="5">
    <source>
        <dbReference type="Pfam" id="PF04198"/>
    </source>
</evidence>
<dbReference type="InterPro" id="IPR051054">
    <property type="entry name" value="SorC_transcr_regulators"/>
</dbReference>
<gene>
    <name evidence="6" type="ORF">GLS40_11140</name>
</gene>
<keyword evidence="7" id="KW-1185">Reference proteome</keyword>
<reference evidence="6 7" key="1">
    <citation type="submission" date="2019-11" db="EMBL/GenBank/DDBJ databases">
        <title>Pseudooceanicola pacifica sp. nov., isolated from deep-sea sediment of the Pacific Ocean.</title>
        <authorList>
            <person name="Lyu L."/>
        </authorList>
    </citation>
    <scope>NUCLEOTIDE SEQUENCE [LARGE SCALE GENOMIC DNA]</scope>
    <source>
        <strain evidence="6 7">216_PA32_1</strain>
    </source>
</reference>
<protein>
    <submittedName>
        <fullName evidence="6">Sugar-binding transcriptional regulator</fullName>
    </submittedName>
</protein>
<dbReference type="Gene3D" id="3.40.50.1360">
    <property type="match status" value="1"/>
</dbReference>
<sequence length="281" mass="28882">MGVSRQSAQRLVSLAMSSGLVKVRIDHPISHCLNLAETLKARLGLEYCDVVPTLPGSDGLTGVAHAAADVIERWLARDAALVMGLGTGRTLRAAIELLPRLDCDQHRIVSLTGNIAPDGSTAYYNVLFSIADRVSAPTFPIPMPVIAASAEERDTLLAQKTIAATRAMAARADVSIVGIGQVDAAAPLVLDGFLARAELGALQAAGAVGEILGWVFDRDGQLIEGLSNTRVSSAPLRAGQGAPVIAAACGPAKVAGILGAIRGGRITGLVTDEATAEALLA</sequence>
<evidence type="ECO:0000313" key="7">
    <source>
        <dbReference type="Proteomes" id="UP000443843"/>
    </source>
</evidence>
<accession>A0A844WBM1</accession>
<comment type="similarity">
    <text evidence="1">Belongs to the SorC transcriptional regulatory family.</text>
</comment>
<dbReference type="PANTHER" id="PTHR34294:SF1">
    <property type="entry name" value="TRANSCRIPTIONAL REGULATOR LSRR"/>
    <property type="match status" value="1"/>
</dbReference>
<keyword evidence="3" id="KW-0238">DNA-binding</keyword>
<dbReference type="Proteomes" id="UP000443843">
    <property type="component" value="Unassembled WGS sequence"/>
</dbReference>
<evidence type="ECO:0000256" key="2">
    <source>
        <dbReference type="ARBA" id="ARBA00023015"/>
    </source>
</evidence>
<keyword evidence="4" id="KW-0804">Transcription</keyword>
<dbReference type="GO" id="GO:0003677">
    <property type="term" value="F:DNA binding"/>
    <property type="evidence" value="ECO:0007669"/>
    <property type="project" value="UniProtKB-KW"/>
</dbReference>
<dbReference type="InterPro" id="IPR007324">
    <property type="entry name" value="Sugar-bd_dom_put"/>
</dbReference>
<feature type="domain" description="Sugar-binding" evidence="5">
    <location>
        <begin position="28"/>
        <end position="281"/>
    </location>
</feature>
<comment type="caution">
    <text evidence="6">The sequence shown here is derived from an EMBL/GenBank/DDBJ whole genome shotgun (WGS) entry which is preliminary data.</text>
</comment>
<evidence type="ECO:0000313" key="6">
    <source>
        <dbReference type="EMBL" id="MWB78583.1"/>
    </source>
</evidence>
<name>A0A844WBM1_9RHOB</name>
<dbReference type="AlphaFoldDB" id="A0A844WBM1"/>
<proteinExistence type="inferred from homology"/>
<evidence type="ECO:0000256" key="4">
    <source>
        <dbReference type="ARBA" id="ARBA00023163"/>
    </source>
</evidence>
<dbReference type="SUPFAM" id="SSF100950">
    <property type="entry name" value="NagB/RpiA/CoA transferase-like"/>
    <property type="match status" value="1"/>
</dbReference>
<dbReference type="PANTHER" id="PTHR34294">
    <property type="entry name" value="TRANSCRIPTIONAL REGULATOR-RELATED"/>
    <property type="match status" value="1"/>
</dbReference>
<evidence type="ECO:0000256" key="1">
    <source>
        <dbReference type="ARBA" id="ARBA00010466"/>
    </source>
</evidence>
<dbReference type="EMBL" id="WNXQ01000005">
    <property type="protein sequence ID" value="MWB78583.1"/>
    <property type="molecule type" value="Genomic_DNA"/>
</dbReference>